<proteinExistence type="inferred from homology"/>
<dbReference type="InterPro" id="IPR012999">
    <property type="entry name" value="Pyr_OxRdtase_I_AS"/>
</dbReference>
<dbReference type="PANTHER" id="PTHR43014">
    <property type="entry name" value="MERCURIC REDUCTASE"/>
    <property type="match status" value="1"/>
</dbReference>
<dbReference type="OrthoDB" id="27922at2157"/>
<keyword evidence="6 9" id="KW-0560">Oxidoreductase</keyword>
<keyword evidence="7" id="KW-1015">Disulfide bond</keyword>
<gene>
    <name evidence="12" type="ORF">B2G88_00305</name>
</gene>
<evidence type="ECO:0000256" key="2">
    <source>
        <dbReference type="ARBA" id="ARBA00007532"/>
    </source>
</evidence>
<dbReference type="AlphaFoldDB" id="A0A202EAV6"/>
<dbReference type="GO" id="GO:0016668">
    <property type="term" value="F:oxidoreductase activity, acting on a sulfur group of donors, NAD(P) as acceptor"/>
    <property type="evidence" value="ECO:0007669"/>
    <property type="project" value="InterPro"/>
</dbReference>
<evidence type="ECO:0000256" key="3">
    <source>
        <dbReference type="ARBA" id="ARBA00022630"/>
    </source>
</evidence>
<evidence type="ECO:0000256" key="5">
    <source>
        <dbReference type="ARBA" id="ARBA00022857"/>
    </source>
</evidence>
<organism evidence="12 13">
    <name type="scientific">Natronolimnobius baerhuensis</name>
    <dbReference type="NCBI Taxonomy" id="253108"/>
    <lineage>
        <taxon>Archaea</taxon>
        <taxon>Methanobacteriati</taxon>
        <taxon>Methanobacteriota</taxon>
        <taxon>Stenosarchaea group</taxon>
        <taxon>Halobacteria</taxon>
        <taxon>Halobacteriales</taxon>
        <taxon>Natrialbaceae</taxon>
        <taxon>Natronolimnobius</taxon>
    </lineage>
</organism>
<feature type="domain" description="Pyridine nucleotide-disulphide oxidoreductase dimerisation" evidence="10">
    <location>
        <begin position="371"/>
        <end position="466"/>
    </location>
</feature>
<dbReference type="PROSITE" id="PS00076">
    <property type="entry name" value="PYRIDINE_REDOX_1"/>
    <property type="match status" value="1"/>
</dbReference>
<dbReference type="InterPro" id="IPR023753">
    <property type="entry name" value="FAD/NAD-binding_dom"/>
</dbReference>
<dbReference type="InterPro" id="IPR004099">
    <property type="entry name" value="Pyr_nucl-diS_OxRdtase_dimer"/>
</dbReference>
<accession>A0A202EAV6</accession>
<comment type="cofactor">
    <cofactor evidence="1">
        <name>FAD</name>
        <dbReference type="ChEBI" id="CHEBI:57692"/>
    </cofactor>
</comment>
<dbReference type="Proteomes" id="UP000196084">
    <property type="component" value="Unassembled WGS sequence"/>
</dbReference>
<dbReference type="PANTHER" id="PTHR43014:SF5">
    <property type="entry name" value="GLUTATHIONE REDUCTASE (NADPH)"/>
    <property type="match status" value="1"/>
</dbReference>
<evidence type="ECO:0000256" key="6">
    <source>
        <dbReference type="ARBA" id="ARBA00023002"/>
    </source>
</evidence>
<keyword evidence="5" id="KW-0521">NADP</keyword>
<evidence type="ECO:0000256" key="8">
    <source>
        <dbReference type="ARBA" id="ARBA00023284"/>
    </source>
</evidence>
<dbReference type="EMBL" id="MWPH01000001">
    <property type="protein sequence ID" value="OVE85308.1"/>
    <property type="molecule type" value="Genomic_DNA"/>
</dbReference>
<evidence type="ECO:0000256" key="9">
    <source>
        <dbReference type="RuleBase" id="RU003691"/>
    </source>
</evidence>
<reference evidence="12 13" key="1">
    <citation type="submission" date="2017-02" db="EMBL/GenBank/DDBJ databases">
        <title>Natronthermophilus aegyptiacus gen. nov.,sp. nov., an aerobic, extremely halophilic alkalithermophilic archaeon isolated from the athalassohaline Wadi An Natrun, Egypt.</title>
        <authorList>
            <person name="Zhao B."/>
        </authorList>
    </citation>
    <scope>NUCLEOTIDE SEQUENCE [LARGE SCALE GENOMIC DNA]</scope>
    <source>
        <strain evidence="12 13">CGMCC 1.3597</strain>
    </source>
</reference>
<feature type="domain" description="FAD/NAD(P)-binding" evidence="11">
    <location>
        <begin position="4"/>
        <end position="337"/>
    </location>
</feature>
<evidence type="ECO:0000259" key="10">
    <source>
        <dbReference type="Pfam" id="PF02852"/>
    </source>
</evidence>
<dbReference type="PRINTS" id="PR00368">
    <property type="entry name" value="FADPNR"/>
</dbReference>
<dbReference type="PRINTS" id="PR00411">
    <property type="entry name" value="PNDRDTASEI"/>
</dbReference>
<keyword evidence="8 9" id="KW-0676">Redox-active center</keyword>
<sequence>MSVHVAIIGAYGSAGVAAADELLERDPSVELTLIDDGDPGGGLCILRGCMPSKDVLSAGQHRYQARHDDRLEGVPEIDPEAVVARKNEHITGFAEHRRKHVHELAERETVEFVHDTARFVDDRVIELEESGRSLEPDYVVIATGSVLDIPDLPGIDEVDVSSSADVLDATTFPESGIVMGFGYIGLELAPYLSEVGGVDLTVIEHDNHPLDEMEAGYGETILELYREQFGINVLTNADETHIESTDDGGVRLTLEQAGGDNAEGDGDATERTLEADHLYCFTGRRPAFDGLGLEETGLEPGEGWVSSTMQAAGDDRVFVAGDANGREPILHVAKEEGISAAQNILAHHRGEDCEPYTNIPHHVIFSGLGVYPFARIGHTPATIAEAEMDAIVLTREASSDGVFKTKNHPEGRATLVVNAESGAVLGYQGLHLHADVMAKTMQVAVEMGLDVRDLPKRAYHPTTPEILDGLFRDACAELEDRSACVEDGDSRDLAL</sequence>
<keyword evidence="3 9" id="KW-0285">Flavoprotein</keyword>
<comment type="caution">
    <text evidence="12">The sequence shown here is derived from an EMBL/GenBank/DDBJ whole genome shotgun (WGS) entry which is preliminary data.</text>
</comment>
<keyword evidence="4 9" id="KW-0274">FAD</keyword>
<name>A0A202EAV6_9EURY</name>
<protein>
    <submittedName>
        <fullName evidence="12">Pyridine nucleotide-disulfide oxidoreductase</fullName>
    </submittedName>
</protein>
<dbReference type="Gene3D" id="3.30.390.30">
    <property type="match status" value="1"/>
</dbReference>
<evidence type="ECO:0000313" key="12">
    <source>
        <dbReference type="EMBL" id="OVE85308.1"/>
    </source>
</evidence>
<evidence type="ECO:0000259" key="11">
    <source>
        <dbReference type="Pfam" id="PF07992"/>
    </source>
</evidence>
<evidence type="ECO:0000256" key="7">
    <source>
        <dbReference type="ARBA" id="ARBA00023157"/>
    </source>
</evidence>
<dbReference type="Pfam" id="PF02852">
    <property type="entry name" value="Pyr_redox_dim"/>
    <property type="match status" value="1"/>
</dbReference>
<dbReference type="SUPFAM" id="SSF51905">
    <property type="entry name" value="FAD/NAD(P)-binding domain"/>
    <property type="match status" value="1"/>
</dbReference>
<comment type="similarity">
    <text evidence="2 9">Belongs to the class-I pyridine nucleotide-disulfide oxidoreductase family.</text>
</comment>
<dbReference type="InterPro" id="IPR036188">
    <property type="entry name" value="FAD/NAD-bd_sf"/>
</dbReference>
<evidence type="ECO:0000256" key="4">
    <source>
        <dbReference type="ARBA" id="ARBA00022827"/>
    </source>
</evidence>
<dbReference type="InterPro" id="IPR016156">
    <property type="entry name" value="FAD/NAD-linked_Rdtase_dimer_sf"/>
</dbReference>
<evidence type="ECO:0000313" key="13">
    <source>
        <dbReference type="Proteomes" id="UP000196084"/>
    </source>
</evidence>
<dbReference type="SUPFAM" id="SSF55424">
    <property type="entry name" value="FAD/NAD-linked reductases, dimerisation (C-terminal) domain"/>
    <property type="match status" value="1"/>
</dbReference>
<dbReference type="Pfam" id="PF07992">
    <property type="entry name" value="Pyr_redox_2"/>
    <property type="match status" value="1"/>
</dbReference>
<keyword evidence="13" id="KW-1185">Reference proteome</keyword>
<dbReference type="Gene3D" id="3.50.50.60">
    <property type="entry name" value="FAD/NAD(P)-binding domain"/>
    <property type="match status" value="2"/>
</dbReference>
<evidence type="ECO:0000256" key="1">
    <source>
        <dbReference type="ARBA" id="ARBA00001974"/>
    </source>
</evidence>
<dbReference type="RefSeq" id="WP_087713661.1">
    <property type="nucleotide sequence ID" value="NZ_MWPH01000001.1"/>
</dbReference>